<dbReference type="WBParaSite" id="nOo.2.0.1.t01214-RA">
    <property type="protein sequence ID" value="nOo.2.0.1.t01214-RA"/>
    <property type="gene ID" value="nOo.2.0.1.g01214"/>
</dbReference>
<evidence type="ECO:0000313" key="4">
    <source>
        <dbReference type="Proteomes" id="UP000271087"/>
    </source>
</evidence>
<proteinExistence type="predicted"/>
<protein>
    <submittedName>
        <fullName evidence="5 6">Abhydro_lipase domain-containing protein</fullName>
    </submittedName>
</protein>
<name>A0A182DZU7_ONCOC</name>
<evidence type="ECO:0000313" key="6">
    <source>
        <dbReference type="WBParaSite" id="nOo.2.0.1.t01220-RA"/>
    </source>
</evidence>
<gene>
    <name evidence="2" type="ORF">NOO_LOCUS1214</name>
    <name evidence="3" type="ORF">NOO_LOCUS1220</name>
</gene>
<reference evidence="5 6" key="1">
    <citation type="submission" date="2016-06" db="UniProtKB">
        <authorList>
            <consortium name="WormBaseParasite"/>
        </authorList>
    </citation>
    <scope>IDENTIFICATION</scope>
</reference>
<reference evidence="2 4" key="2">
    <citation type="submission" date="2018-08" db="EMBL/GenBank/DDBJ databases">
        <authorList>
            <person name="Laetsch R D."/>
            <person name="Stevens L."/>
            <person name="Kumar S."/>
            <person name="Blaxter L. M."/>
        </authorList>
    </citation>
    <scope>NUCLEOTIDE SEQUENCE [LARGE SCALE GENOMIC DNA]</scope>
</reference>
<dbReference type="OrthoDB" id="9974421at2759"/>
<evidence type="ECO:0000313" key="2">
    <source>
        <dbReference type="EMBL" id="VDK63690.1"/>
    </source>
</evidence>
<dbReference type="Gene3D" id="3.40.50.1820">
    <property type="entry name" value="alpha/beta hydrolase"/>
    <property type="match status" value="3"/>
</dbReference>
<evidence type="ECO:0000259" key="1">
    <source>
        <dbReference type="Pfam" id="PF04083"/>
    </source>
</evidence>
<evidence type="ECO:0000313" key="5">
    <source>
        <dbReference type="WBParaSite" id="nOo.2.0.1.t01214-RA"/>
    </source>
</evidence>
<dbReference type="Proteomes" id="UP000271087">
    <property type="component" value="Unassembled WGS sequence"/>
</dbReference>
<dbReference type="GO" id="GO:0006629">
    <property type="term" value="P:lipid metabolic process"/>
    <property type="evidence" value="ECO:0007669"/>
    <property type="project" value="InterPro"/>
</dbReference>
<dbReference type="STRING" id="42157.A0A182DZU7"/>
<dbReference type="PANTHER" id="PTHR11005">
    <property type="entry name" value="LYSOSOMAL ACID LIPASE-RELATED"/>
    <property type="match status" value="1"/>
</dbReference>
<dbReference type="InterPro" id="IPR006693">
    <property type="entry name" value="AB_hydrolase_lipase"/>
</dbReference>
<organism evidence="5">
    <name type="scientific">Onchocerca ochengi</name>
    <name type="common">Filarial nematode worm</name>
    <dbReference type="NCBI Taxonomy" id="42157"/>
    <lineage>
        <taxon>Eukaryota</taxon>
        <taxon>Metazoa</taxon>
        <taxon>Ecdysozoa</taxon>
        <taxon>Nematoda</taxon>
        <taxon>Chromadorea</taxon>
        <taxon>Rhabditida</taxon>
        <taxon>Spirurina</taxon>
        <taxon>Spiruromorpha</taxon>
        <taxon>Filarioidea</taxon>
        <taxon>Onchocercidae</taxon>
        <taxon>Onchocerca</taxon>
    </lineage>
</organism>
<keyword evidence="4" id="KW-1185">Reference proteome</keyword>
<accession>A0A182DZU7</accession>
<dbReference type="EMBL" id="UYRW01000145">
    <property type="protein sequence ID" value="VDK63690.1"/>
    <property type="molecule type" value="Genomic_DNA"/>
</dbReference>
<sequence>MVVTIGTFFFITPTHCYLDIPPEAKMTAVEIILYHGYPVQVFHAQTTDGYILELHRIPFGKNNSSTKRKYNRPVFLQHGLLGSSADWVENLPNESFDAMFNVVLNETKQSSLYYVGFSQGTLIMFAKLSQDPDFSSKSRLVVYIAGEGGTSVMNIIHWIQMVNSGKMQAYNYDSLEENQIHYGQDSPPIYNISSIDVPIYLYWSKNDWLADAADIENSLLSVLPNSSIKGRNQLKDFNHLDFIWGLRVPAEIYHPVISIINKENDRRIA</sequence>
<dbReference type="EMBL" id="UYRW01000146">
    <property type="protein sequence ID" value="VDK63702.1"/>
    <property type="molecule type" value="Genomic_DNA"/>
</dbReference>
<dbReference type="WBParaSite" id="nOo.2.0.1.t01220-RA">
    <property type="protein sequence ID" value="nOo.2.0.1.t01220-RA"/>
    <property type="gene ID" value="nOo.2.0.1.g01220"/>
</dbReference>
<evidence type="ECO:0000313" key="3">
    <source>
        <dbReference type="EMBL" id="VDK63702.1"/>
    </source>
</evidence>
<dbReference type="SUPFAM" id="SSF53474">
    <property type="entry name" value="alpha/beta-Hydrolases"/>
    <property type="match status" value="1"/>
</dbReference>
<feature type="domain" description="Partial AB-hydrolase lipase" evidence="1">
    <location>
        <begin position="29"/>
        <end position="90"/>
    </location>
</feature>
<dbReference type="InterPro" id="IPR029058">
    <property type="entry name" value="AB_hydrolase_fold"/>
</dbReference>
<dbReference type="Pfam" id="PF04083">
    <property type="entry name" value="Abhydro_lipase"/>
    <property type="match status" value="1"/>
</dbReference>
<dbReference type="AlphaFoldDB" id="A0A182DZU7"/>